<evidence type="ECO:0000313" key="2">
    <source>
        <dbReference type="EMBL" id="KDO83737.1"/>
    </source>
</evidence>
<gene>
    <name evidence="2" type="ORF">CISIN_1g034864mg</name>
</gene>
<accession>A0A067H7S5</accession>
<keyword evidence="1" id="KW-0472">Membrane</keyword>
<keyword evidence="3" id="KW-1185">Reference proteome</keyword>
<name>A0A067H7S5_CITSI</name>
<reference evidence="2 3" key="1">
    <citation type="submission" date="2014-04" db="EMBL/GenBank/DDBJ databases">
        <authorList>
            <consortium name="International Citrus Genome Consortium"/>
            <person name="Gmitter F."/>
            <person name="Chen C."/>
            <person name="Farmerie W."/>
            <person name="Harkins T."/>
            <person name="Desany B."/>
            <person name="Mohiuddin M."/>
            <person name="Kodira C."/>
            <person name="Borodovsky M."/>
            <person name="Lomsadze A."/>
            <person name="Burns P."/>
            <person name="Jenkins J."/>
            <person name="Prochnik S."/>
            <person name="Shu S."/>
            <person name="Chapman J."/>
            <person name="Pitluck S."/>
            <person name="Schmutz J."/>
            <person name="Rokhsar D."/>
        </authorList>
    </citation>
    <scope>NUCLEOTIDE SEQUENCE</scope>
</reference>
<feature type="transmembrane region" description="Helical" evidence="1">
    <location>
        <begin position="54"/>
        <end position="73"/>
    </location>
</feature>
<dbReference type="AlphaFoldDB" id="A0A067H7S5"/>
<evidence type="ECO:0000256" key="1">
    <source>
        <dbReference type="SAM" id="Phobius"/>
    </source>
</evidence>
<keyword evidence="1" id="KW-0812">Transmembrane</keyword>
<keyword evidence="1" id="KW-1133">Transmembrane helix</keyword>
<feature type="transmembrane region" description="Helical" evidence="1">
    <location>
        <begin position="12"/>
        <end position="42"/>
    </location>
</feature>
<protein>
    <submittedName>
        <fullName evidence="2">Uncharacterized protein</fullName>
    </submittedName>
</protein>
<sequence>MTSIAMRSEGYLIFYLFHLLWMSFHCLLTLSLLSSFSVYVLYLKFEIYSFNNDGNSLSLVSALVFVISLHYHFSTSSGSLL</sequence>
<proteinExistence type="predicted"/>
<dbReference type="Proteomes" id="UP000027120">
    <property type="component" value="Unassembled WGS sequence"/>
</dbReference>
<dbReference type="EMBL" id="KK784874">
    <property type="protein sequence ID" value="KDO83737.1"/>
    <property type="molecule type" value="Genomic_DNA"/>
</dbReference>
<organism evidence="2 3">
    <name type="scientific">Citrus sinensis</name>
    <name type="common">Sweet orange</name>
    <name type="synonym">Citrus aurantium var. sinensis</name>
    <dbReference type="NCBI Taxonomy" id="2711"/>
    <lineage>
        <taxon>Eukaryota</taxon>
        <taxon>Viridiplantae</taxon>
        <taxon>Streptophyta</taxon>
        <taxon>Embryophyta</taxon>
        <taxon>Tracheophyta</taxon>
        <taxon>Spermatophyta</taxon>
        <taxon>Magnoliopsida</taxon>
        <taxon>eudicotyledons</taxon>
        <taxon>Gunneridae</taxon>
        <taxon>Pentapetalae</taxon>
        <taxon>rosids</taxon>
        <taxon>malvids</taxon>
        <taxon>Sapindales</taxon>
        <taxon>Rutaceae</taxon>
        <taxon>Aurantioideae</taxon>
        <taxon>Citrus</taxon>
    </lineage>
</organism>
<evidence type="ECO:0000313" key="3">
    <source>
        <dbReference type="Proteomes" id="UP000027120"/>
    </source>
</evidence>